<sequence length="246" mass="27113">MKPVLGEILVVPDAEAFAEAGAKLFADAAMVAPDRFVAGLAGGSTPKSLYERLAVAPYRQQIRWSAIDFVLGDERFVSPDDDDSNLHMVRNSLFDRLDHEKPRIHPVPFEGLTVNEAAIAYEKTLKSLYGSESLAPDRKFFDICFLGMGDDGHTASLLPGQPKLLDEKKRWVLPVTEGRPESRVTLTYPVLESAELVVFVVSGGGKRAMLDRILSGEEREVPAARLRPQGRLLWLADRAAAGRWAD</sequence>
<feature type="domain" description="Glucosamine/galactosamine-6-phosphate isomerase" evidence="8">
    <location>
        <begin position="13"/>
        <end position="234"/>
    </location>
</feature>
<reference evidence="9 10" key="1">
    <citation type="submission" date="2022-01" db="EMBL/GenBank/DDBJ databases">
        <authorList>
            <person name="Won M."/>
            <person name="Kim S.-J."/>
            <person name="Kwon S.-W."/>
        </authorList>
    </citation>
    <scope>NUCLEOTIDE SEQUENCE [LARGE SCALE GENOMIC DNA]</scope>
    <source>
        <strain evidence="9 10">KCTC 23505</strain>
    </source>
</reference>
<dbReference type="CDD" id="cd01400">
    <property type="entry name" value="6PGL"/>
    <property type="match status" value="1"/>
</dbReference>
<organism evidence="9 10">
    <name type="scientific">Acidiphilium iwatense</name>
    <dbReference type="NCBI Taxonomy" id="768198"/>
    <lineage>
        <taxon>Bacteria</taxon>
        <taxon>Pseudomonadati</taxon>
        <taxon>Pseudomonadota</taxon>
        <taxon>Alphaproteobacteria</taxon>
        <taxon>Acetobacterales</taxon>
        <taxon>Acidocellaceae</taxon>
        <taxon>Acidiphilium</taxon>
    </lineage>
</organism>
<dbReference type="PANTHER" id="PTHR11054">
    <property type="entry name" value="6-PHOSPHOGLUCONOLACTONASE"/>
    <property type="match status" value="1"/>
</dbReference>
<evidence type="ECO:0000256" key="4">
    <source>
        <dbReference type="ARBA" id="ARBA00010662"/>
    </source>
</evidence>
<dbReference type="InterPro" id="IPR005900">
    <property type="entry name" value="6-phosphogluconolactonase_DevB"/>
</dbReference>
<dbReference type="Pfam" id="PF01182">
    <property type="entry name" value="Glucosamine_iso"/>
    <property type="match status" value="1"/>
</dbReference>
<evidence type="ECO:0000256" key="6">
    <source>
        <dbReference type="ARBA" id="ARBA00020337"/>
    </source>
</evidence>
<dbReference type="Proteomes" id="UP001521209">
    <property type="component" value="Unassembled WGS sequence"/>
</dbReference>
<evidence type="ECO:0000313" key="10">
    <source>
        <dbReference type="Proteomes" id="UP001521209"/>
    </source>
</evidence>
<keyword evidence="7 9" id="KW-0378">Hydrolase</keyword>
<dbReference type="InterPro" id="IPR006148">
    <property type="entry name" value="Glc/Gal-6P_isomerase"/>
</dbReference>
<dbReference type="Gene3D" id="3.40.50.1360">
    <property type="match status" value="1"/>
</dbReference>
<evidence type="ECO:0000256" key="1">
    <source>
        <dbReference type="ARBA" id="ARBA00000832"/>
    </source>
</evidence>
<keyword evidence="10" id="KW-1185">Reference proteome</keyword>
<dbReference type="PANTHER" id="PTHR11054:SF0">
    <property type="entry name" value="6-PHOSPHOGLUCONOLACTONASE"/>
    <property type="match status" value="1"/>
</dbReference>
<comment type="caution">
    <text evidence="9">The sequence shown here is derived from an EMBL/GenBank/DDBJ whole genome shotgun (WGS) entry which is preliminary data.</text>
</comment>
<dbReference type="InterPro" id="IPR037171">
    <property type="entry name" value="NagB/RpiA_transferase-like"/>
</dbReference>
<evidence type="ECO:0000259" key="8">
    <source>
        <dbReference type="Pfam" id="PF01182"/>
    </source>
</evidence>
<dbReference type="SUPFAM" id="SSF100950">
    <property type="entry name" value="NagB/RpiA/CoA transferase-like"/>
    <property type="match status" value="1"/>
</dbReference>
<evidence type="ECO:0000256" key="5">
    <source>
        <dbReference type="ARBA" id="ARBA00013198"/>
    </source>
</evidence>
<comment type="pathway">
    <text evidence="3 7">Carbohydrate degradation; pentose phosphate pathway; D-ribulose 5-phosphate from D-glucose 6-phosphate (oxidative stage): step 2/3.</text>
</comment>
<gene>
    <name evidence="7 9" type="primary">pgl</name>
    <name evidence="9" type="ORF">L2A60_03880</name>
</gene>
<evidence type="ECO:0000256" key="2">
    <source>
        <dbReference type="ARBA" id="ARBA00002681"/>
    </source>
</evidence>
<name>A0ABS9DSW7_9PROT</name>
<dbReference type="NCBIfam" id="TIGR01198">
    <property type="entry name" value="pgl"/>
    <property type="match status" value="1"/>
</dbReference>
<comment type="function">
    <text evidence="2 7">Hydrolysis of 6-phosphogluconolactone to 6-phosphogluconate.</text>
</comment>
<evidence type="ECO:0000256" key="7">
    <source>
        <dbReference type="RuleBase" id="RU365095"/>
    </source>
</evidence>
<protein>
    <recommendedName>
        <fullName evidence="6 7">6-phosphogluconolactonase</fullName>
        <shortName evidence="7">6PGL</shortName>
        <ecNumber evidence="5 7">3.1.1.31</ecNumber>
    </recommendedName>
</protein>
<evidence type="ECO:0000313" key="9">
    <source>
        <dbReference type="EMBL" id="MCF3945823.1"/>
    </source>
</evidence>
<dbReference type="GO" id="GO:0017057">
    <property type="term" value="F:6-phosphogluconolactonase activity"/>
    <property type="evidence" value="ECO:0007669"/>
    <property type="project" value="UniProtKB-EC"/>
</dbReference>
<accession>A0ABS9DSW7</accession>
<dbReference type="EMBL" id="JAKGBZ010000005">
    <property type="protein sequence ID" value="MCF3945823.1"/>
    <property type="molecule type" value="Genomic_DNA"/>
</dbReference>
<dbReference type="RefSeq" id="WP_235703059.1">
    <property type="nucleotide sequence ID" value="NZ_JAKGBZ010000005.1"/>
</dbReference>
<dbReference type="EC" id="3.1.1.31" evidence="5 7"/>
<evidence type="ECO:0000256" key="3">
    <source>
        <dbReference type="ARBA" id="ARBA00004961"/>
    </source>
</evidence>
<proteinExistence type="inferred from homology"/>
<comment type="catalytic activity">
    <reaction evidence="1 7">
        <text>6-phospho-D-glucono-1,5-lactone + H2O = 6-phospho-D-gluconate + H(+)</text>
        <dbReference type="Rhea" id="RHEA:12556"/>
        <dbReference type="ChEBI" id="CHEBI:15377"/>
        <dbReference type="ChEBI" id="CHEBI:15378"/>
        <dbReference type="ChEBI" id="CHEBI:57955"/>
        <dbReference type="ChEBI" id="CHEBI:58759"/>
        <dbReference type="EC" id="3.1.1.31"/>
    </reaction>
</comment>
<dbReference type="InterPro" id="IPR039104">
    <property type="entry name" value="6PGL"/>
</dbReference>
<comment type="similarity">
    <text evidence="4 7">Belongs to the glucosamine/galactosamine-6-phosphate isomerase family. 6-phosphogluconolactonase subfamily.</text>
</comment>